<comment type="caution">
    <text evidence="2">The sequence shown here is derived from an EMBL/GenBank/DDBJ whole genome shotgun (WGS) entry which is preliminary data.</text>
</comment>
<dbReference type="Gene3D" id="3.40.960.10">
    <property type="entry name" value="VSR Endonuclease"/>
    <property type="match status" value="1"/>
</dbReference>
<feature type="domain" description="Restriction endonuclease type II-like" evidence="1">
    <location>
        <begin position="147"/>
        <end position="237"/>
    </location>
</feature>
<dbReference type="InterPro" id="IPR011335">
    <property type="entry name" value="Restrct_endonuc-II-like"/>
</dbReference>
<dbReference type="Proteomes" id="UP000033876">
    <property type="component" value="Unassembled WGS sequence"/>
</dbReference>
<organism evidence="2 3">
    <name type="scientific">Candidatus Nomurabacteria bacterium GW2011_GWB1_37_5</name>
    <dbReference type="NCBI Taxonomy" id="1618742"/>
    <lineage>
        <taxon>Bacteria</taxon>
        <taxon>Candidatus Nomuraibacteriota</taxon>
    </lineage>
</organism>
<name>A0A0G0JGX9_9BACT</name>
<dbReference type="EMBL" id="LBTF01000001">
    <property type="protein sequence ID" value="KKQ36009.1"/>
    <property type="molecule type" value="Genomic_DNA"/>
</dbReference>
<evidence type="ECO:0000313" key="2">
    <source>
        <dbReference type="EMBL" id="KKQ36009.1"/>
    </source>
</evidence>
<dbReference type="Pfam" id="PF18741">
    <property type="entry name" value="MTES_1575"/>
    <property type="match status" value="1"/>
</dbReference>
<proteinExistence type="predicted"/>
<gene>
    <name evidence="2" type="ORF">US50_C0001G0011</name>
</gene>
<evidence type="ECO:0000313" key="3">
    <source>
        <dbReference type="Proteomes" id="UP000033876"/>
    </source>
</evidence>
<evidence type="ECO:0000259" key="1">
    <source>
        <dbReference type="Pfam" id="PF18741"/>
    </source>
</evidence>
<sequence>MTKANLTHKTNHVVLVGVLKNKNDLKTLLEHHWYRIPISHSPIKHFDYLAFYQPISFGKNGKRINYYAKVLRTEITKRSKALPKERLHPRAGNFYLICYVGKIIRLKKPIKNTAPRRVTFGFTTLNKLRNSKNLLELFNIAPIEIMIENKLKQAGIKALKEHTITANKKRYRLDFAIYGKNKKLAIECDNQASHSTPQQKIKDKIKNTNLKSDGWTILRLSENMIINDIEECLTKIKKLSSDLRE</sequence>
<accession>A0A0G0JGX9</accession>
<dbReference type="AlphaFoldDB" id="A0A0G0JGX9"/>
<dbReference type="SUPFAM" id="SSF52980">
    <property type="entry name" value="Restriction endonuclease-like"/>
    <property type="match status" value="1"/>
</dbReference>
<dbReference type="InterPro" id="IPR049468">
    <property type="entry name" value="Restrct_endonuc-II-like_dom"/>
</dbReference>
<reference evidence="2 3" key="1">
    <citation type="journal article" date="2015" name="Nature">
        <title>rRNA introns, odd ribosomes, and small enigmatic genomes across a large radiation of phyla.</title>
        <authorList>
            <person name="Brown C.T."/>
            <person name="Hug L.A."/>
            <person name="Thomas B.C."/>
            <person name="Sharon I."/>
            <person name="Castelle C.J."/>
            <person name="Singh A."/>
            <person name="Wilkins M.J."/>
            <person name="Williams K.H."/>
            <person name="Banfield J.F."/>
        </authorList>
    </citation>
    <scope>NUCLEOTIDE SEQUENCE [LARGE SCALE GENOMIC DNA]</scope>
</reference>
<protein>
    <recommendedName>
        <fullName evidence="1">Restriction endonuclease type II-like domain-containing protein</fullName>
    </recommendedName>
</protein>